<protein>
    <submittedName>
        <fullName evidence="1">Uncharacterized protein</fullName>
    </submittedName>
</protein>
<accession>A0AAD4WUF3</accession>
<gene>
    <name evidence="1" type="ORF">L3X38_001619</name>
</gene>
<dbReference type="EMBL" id="JAJFAZ020000001">
    <property type="protein sequence ID" value="KAI5348732.1"/>
    <property type="molecule type" value="Genomic_DNA"/>
</dbReference>
<comment type="caution">
    <text evidence="1">The sequence shown here is derived from an EMBL/GenBank/DDBJ whole genome shotgun (WGS) entry which is preliminary data.</text>
</comment>
<evidence type="ECO:0000313" key="1">
    <source>
        <dbReference type="EMBL" id="KAI5348732.1"/>
    </source>
</evidence>
<name>A0AAD4WUF3_PRUDU</name>
<organism evidence="1 2">
    <name type="scientific">Prunus dulcis</name>
    <name type="common">Almond</name>
    <name type="synonym">Amygdalus dulcis</name>
    <dbReference type="NCBI Taxonomy" id="3755"/>
    <lineage>
        <taxon>Eukaryota</taxon>
        <taxon>Viridiplantae</taxon>
        <taxon>Streptophyta</taxon>
        <taxon>Embryophyta</taxon>
        <taxon>Tracheophyta</taxon>
        <taxon>Spermatophyta</taxon>
        <taxon>Magnoliopsida</taxon>
        <taxon>eudicotyledons</taxon>
        <taxon>Gunneridae</taxon>
        <taxon>Pentapetalae</taxon>
        <taxon>rosids</taxon>
        <taxon>fabids</taxon>
        <taxon>Rosales</taxon>
        <taxon>Rosaceae</taxon>
        <taxon>Amygdaloideae</taxon>
        <taxon>Amygdaleae</taxon>
        <taxon>Prunus</taxon>
    </lineage>
</organism>
<reference evidence="1 2" key="1">
    <citation type="journal article" date="2022" name="G3 (Bethesda)">
        <title>Whole-genome sequence and methylome profiling of the almond [Prunus dulcis (Mill.) D.A. Webb] cultivar 'Nonpareil'.</title>
        <authorList>
            <person name="D'Amico-Willman K.M."/>
            <person name="Ouma W.Z."/>
            <person name="Meulia T."/>
            <person name="Sideli G.M."/>
            <person name="Gradziel T.M."/>
            <person name="Fresnedo-Ramirez J."/>
        </authorList>
    </citation>
    <scope>NUCLEOTIDE SEQUENCE [LARGE SCALE GENOMIC DNA]</scope>
    <source>
        <strain evidence="1">Clone GOH B32 T37-40</strain>
    </source>
</reference>
<proteinExistence type="predicted"/>
<dbReference type="Proteomes" id="UP001054821">
    <property type="component" value="Chromosome 1"/>
</dbReference>
<dbReference type="AlphaFoldDB" id="A0AAD4WUF3"/>
<sequence>MVPDIDVDDYDIFMKYTEGKLQDKFKDLLQDVHNLPPQRVVENDIQFVSTKLRYSALSLTTSLLYT</sequence>
<keyword evidence="2" id="KW-1185">Reference proteome</keyword>
<evidence type="ECO:0000313" key="2">
    <source>
        <dbReference type="Proteomes" id="UP001054821"/>
    </source>
</evidence>